<dbReference type="Gene3D" id="3.40.50.300">
    <property type="entry name" value="P-loop containing nucleotide triphosphate hydrolases"/>
    <property type="match status" value="1"/>
</dbReference>
<comment type="similarity">
    <text evidence="1">Belongs to the GSP E family.</text>
</comment>
<dbReference type="NCBIfam" id="TIGR01420">
    <property type="entry name" value="pilT_fam"/>
    <property type="match status" value="1"/>
</dbReference>
<evidence type="ECO:0000256" key="1">
    <source>
        <dbReference type="ARBA" id="ARBA00006611"/>
    </source>
</evidence>
<evidence type="ECO:0000259" key="2">
    <source>
        <dbReference type="Pfam" id="PF00437"/>
    </source>
</evidence>
<accession>A0A1G2PQV3</accession>
<dbReference type="SUPFAM" id="SSF52540">
    <property type="entry name" value="P-loop containing nucleoside triphosphate hydrolases"/>
    <property type="match status" value="1"/>
</dbReference>
<name>A0A1G2PQV3_9BACT</name>
<proteinExistence type="inferred from homology"/>
<reference evidence="3 4" key="1">
    <citation type="journal article" date="2016" name="Nat. Commun.">
        <title>Thousands of microbial genomes shed light on interconnected biogeochemical processes in an aquifer system.</title>
        <authorList>
            <person name="Anantharaman K."/>
            <person name="Brown C.T."/>
            <person name="Hug L.A."/>
            <person name="Sharon I."/>
            <person name="Castelle C.J."/>
            <person name="Probst A.J."/>
            <person name="Thomas B.C."/>
            <person name="Singh A."/>
            <person name="Wilkins M.J."/>
            <person name="Karaoz U."/>
            <person name="Brodie E.L."/>
            <person name="Williams K.H."/>
            <person name="Hubbard S.S."/>
            <person name="Banfield J.F."/>
        </authorList>
    </citation>
    <scope>NUCLEOTIDE SEQUENCE [LARGE SCALE GENOMIC DNA]</scope>
</reference>
<comment type="caution">
    <text evidence="3">The sequence shown here is derived from an EMBL/GenBank/DDBJ whole genome shotgun (WGS) entry which is preliminary data.</text>
</comment>
<dbReference type="Gene3D" id="3.30.450.90">
    <property type="match status" value="1"/>
</dbReference>
<dbReference type="InterPro" id="IPR001482">
    <property type="entry name" value="T2SS/T4SS_dom"/>
</dbReference>
<dbReference type="Pfam" id="PF00437">
    <property type="entry name" value="T2SSE"/>
    <property type="match status" value="1"/>
</dbReference>
<protein>
    <submittedName>
        <fullName evidence="3">Type IV pili twitching motility protein PilT</fullName>
    </submittedName>
</protein>
<dbReference type="InterPro" id="IPR006321">
    <property type="entry name" value="PilT/PilU"/>
</dbReference>
<dbReference type="EMBL" id="MHSW01000030">
    <property type="protein sequence ID" value="OHA50730.1"/>
    <property type="molecule type" value="Genomic_DNA"/>
</dbReference>
<dbReference type="PANTHER" id="PTHR30486">
    <property type="entry name" value="TWITCHING MOTILITY PROTEIN PILT"/>
    <property type="match status" value="1"/>
</dbReference>
<feature type="domain" description="Bacterial type II secretion system protein E" evidence="2">
    <location>
        <begin position="5"/>
        <end position="277"/>
    </location>
</feature>
<dbReference type="GO" id="GO:0016887">
    <property type="term" value="F:ATP hydrolysis activity"/>
    <property type="evidence" value="ECO:0007669"/>
    <property type="project" value="InterPro"/>
</dbReference>
<dbReference type="InterPro" id="IPR050921">
    <property type="entry name" value="T4SS_GSP_E_ATPase"/>
</dbReference>
<organism evidence="3 4">
    <name type="scientific">Candidatus Terrybacteria bacterium RIFCSPLOWO2_01_FULL_40_23</name>
    <dbReference type="NCBI Taxonomy" id="1802366"/>
    <lineage>
        <taxon>Bacteria</taxon>
        <taxon>Candidatus Terryibacteriota</taxon>
    </lineage>
</organism>
<sequence>MNYEQELEELLSTVAMQSASDVHIAVGRYPTIRVDDALLPLSSKKILTPEDTESFAQVIMTKPQWEKFSLTNEIDLGYSFRDKARFRVNIFRQRSFVSIVMRLIPAHVKSIEELGLPPILHEFTRHAQGFFLMVGPAGHGKSTTLAALIDEINHERADHILTIEDPIEYLFQQDRSIIDQREVGIDTKDFITALRSAFRQDPDVIMVGEMRDAETIGAALTAAETGHLIFSTLHTNNAAQTIDRIIDTFPAEQQGQVRNQLAMTLTGVVSERLIPRLEGGRIPAIEVMIATPAIRNLIREKKTHEVDLVIETSADDGMLSLNRSLAELAKKREISLENAELYSSNSAELRMLIGR</sequence>
<dbReference type="PANTHER" id="PTHR30486:SF12">
    <property type="entry name" value="TYPE IV PILUS ATPASE PILU"/>
    <property type="match status" value="1"/>
</dbReference>
<evidence type="ECO:0000313" key="4">
    <source>
        <dbReference type="Proteomes" id="UP000176951"/>
    </source>
</evidence>
<dbReference type="InterPro" id="IPR027417">
    <property type="entry name" value="P-loop_NTPase"/>
</dbReference>
<dbReference type="GO" id="GO:0005524">
    <property type="term" value="F:ATP binding"/>
    <property type="evidence" value="ECO:0007669"/>
    <property type="project" value="InterPro"/>
</dbReference>
<dbReference type="Proteomes" id="UP000176951">
    <property type="component" value="Unassembled WGS sequence"/>
</dbReference>
<dbReference type="CDD" id="cd01131">
    <property type="entry name" value="PilT"/>
    <property type="match status" value="1"/>
</dbReference>
<gene>
    <name evidence="3" type="ORF">A3A97_02265</name>
</gene>
<evidence type="ECO:0000313" key="3">
    <source>
        <dbReference type="EMBL" id="OHA50730.1"/>
    </source>
</evidence>
<dbReference type="AlphaFoldDB" id="A0A1G2PQV3"/>